<evidence type="ECO:0000313" key="10">
    <source>
        <dbReference type="Proteomes" id="UP000064893"/>
    </source>
</evidence>
<keyword evidence="8" id="KW-0732">Signal</keyword>
<dbReference type="GO" id="GO:0015562">
    <property type="term" value="F:efflux transmembrane transporter activity"/>
    <property type="evidence" value="ECO:0007669"/>
    <property type="project" value="InterPro"/>
</dbReference>
<evidence type="ECO:0000256" key="5">
    <source>
        <dbReference type="ARBA" id="ARBA00022692"/>
    </source>
</evidence>
<organism evidence="9 10">
    <name type="scientific">Salinivirga cyanobacteriivorans</name>
    <dbReference type="NCBI Taxonomy" id="1307839"/>
    <lineage>
        <taxon>Bacteria</taxon>
        <taxon>Pseudomonadati</taxon>
        <taxon>Bacteroidota</taxon>
        <taxon>Bacteroidia</taxon>
        <taxon>Bacteroidales</taxon>
        <taxon>Salinivirgaceae</taxon>
        <taxon>Salinivirga</taxon>
    </lineage>
</organism>
<dbReference type="GO" id="GO:0015288">
    <property type="term" value="F:porin activity"/>
    <property type="evidence" value="ECO:0007669"/>
    <property type="project" value="TreeGrafter"/>
</dbReference>
<keyword evidence="5" id="KW-0812">Transmembrane</keyword>
<dbReference type="InterPro" id="IPR051906">
    <property type="entry name" value="TolC-like"/>
</dbReference>
<keyword evidence="7" id="KW-0998">Cell outer membrane</keyword>
<reference evidence="9 10" key="1">
    <citation type="submission" date="2015-11" db="EMBL/GenBank/DDBJ databases">
        <title>Description and complete genome sequence of a novel strain predominating in hypersaline microbial mats and representing a new family of the Bacteriodetes phylum.</title>
        <authorList>
            <person name="Spring S."/>
            <person name="Bunk B."/>
            <person name="Sproer C."/>
            <person name="Klenk H.-P."/>
        </authorList>
    </citation>
    <scope>NUCLEOTIDE SEQUENCE [LARGE SCALE GENOMIC DNA]</scope>
    <source>
        <strain evidence="9 10">L21-Spi-D4</strain>
    </source>
</reference>
<dbReference type="PANTHER" id="PTHR30026">
    <property type="entry name" value="OUTER MEMBRANE PROTEIN TOLC"/>
    <property type="match status" value="1"/>
</dbReference>
<dbReference type="GO" id="GO:0009279">
    <property type="term" value="C:cell outer membrane"/>
    <property type="evidence" value="ECO:0007669"/>
    <property type="project" value="UniProtKB-SubCell"/>
</dbReference>
<dbReference type="Proteomes" id="UP000064893">
    <property type="component" value="Chromosome"/>
</dbReference>
<dbReference type="KEGG" id="blq:L21SP5_01754"/>
<evidence type="ECO:0000256" key="4">
    <source>
        <dbReference type="ARBA" id="ARBA00022452"/>
    </source>
</evidence>
<dbReference type="STRING" id="1307839.L21SP5_01754"/>
<keyword evidence="6" id="KW-0472">Membrane</keyword>
<comment type="subcellular location">
    <subcellularLocation>
        <location evidence="1">Cell outer membrane</location>
    </subcellularLocation>
</comment>
<evidence type="ECO:0000256" key="1">
    <source>
        <dbReference type="ARBA" id="ARBA00004442"/>
    </source>
</evidence>
<protein>
    <submittedName>
        <fullName evidence="9">Putative efflux pump outer membrane protein TtgC</fullName>
    </submittedName>
</protein>
<evidence type="ECO:0000313" key="9">
    <source>
        <dbReference type="EMBL" id="ALO15396.1"/>
    </source>
</evidence>
<keyword evidence="10" id="KW-1185">Reference proteome</keyword>
<evidence type="ECO:0000256" key="2">
    <source>
        <dbReference type="ARBA" id="ARBA00007613"/>
    </source>
</evidence>
<dbReference type="OrthoDB" id="9811587at2"/>
<accession>A0A0S2HZC7</accession>
<feature type="signal peptide" evidence="8">
    <location>
        <begin position="1"/>
        <end position="22"/>
    </location>
</feature>
<evidence type="ECO:0000256" key="6">
    <source>
        <dbReference type="ARBA" id="ARBA00023136"/>
    </source>
</evidence>
<keyword evidence="4" id="KW-1134">Transmembrane beta strand</keyword>
<dbReference type="AlphaFoldDB" id="A0A0S2HZC7"/>
<dbReference type="EMBL" id="CP013118">
    <property type="protein sequence ID" value="ALO15396.1"/>
    <property type="molecule type" value="Genomic_DNA"/>
</dbReference>
<evidence type="ECO:0000256" key="8">
    <source>
        <dbReference type="SAM" id="SignalP"/>
    </source>
</evidence>
<evidence type="ECO:0000256" key="3">
    <source>
        <dbReference type="ARBA" id="ARBA00022448"/>
    </source>
</evidence>
<dbReference type="PANTHER" id="PTHR30026:SF20">
    <property type="entry name" value="OUTER MEMBRANE PROTEIN TOLC"/>
    <property type="match status" value="1"/>
</dbReference>
<dbReference type="SUPFAM" id="SSF56954">
    <property type="entry name" value="Outer membrane efflux proteins (OEP)"/>
    <property type="match status" value="1"/>
</dbReference>
<evidence type="ECO:0000256" key="7">
    <source>
        <dbReference type="ARBA" id="ARBA00023237"/>
    </source>
</evidence>
<dbReference type="GO" id="GO:1990281">
    <property type="term" value="C:efflux pump complex"/>
    <property type="evidence" value="ECO:0007669"/>
    <property type="project" value="TreeGrafter"/>
</dbReference>
<feature type="chain" id="PRO_5006599387" evidence="8">
    <location>
        <begin position="23"/>
        <end position="450"/>
    </location>
</feature>
<proteinExistence type="inferred from homology"/>
<dbReference type="Pfam" id="PF02321">
    <property type="entry name" value="OEP"/>
    <property type="match status" value="2"/>
</dbReference>
<dbReference type="Gene3D" id="1.20.1600.10">
    <property type="entry name" value="Outer membrane efflux proteins (OEP)"/>
    <property type="match status" value="1"/>
</dbReference>
<dbReference type="InterPro" id="IPR003423">
    <property type="entry name" value="OMP_efflux"/>
</dbReference>
<keyword evidence="3" id="KW-0813">Transport</keyword>
<dbReference type="RefSeq" id="WP_057952861.1">
    <property type="nucleotide sequence ID" value="NZ_CP013118.1"/>
</dbReference>
<sequence precursor="true">MNLKFHFFTVILLFTGISFLNAQDQKEWSLDNCINYALEHNLNIQKQDLTVSILRNNFDIARYDRLPSVSANFSGGTTFGKTFSQDAGEFIDEQITYLNGDVSTNVTLFDGFRDKSTIKQRGHEVDASLYDKEAYANDIALQIVNYYLQILYNREQYNSALSQLETTKEQIERTKELVKAGSVPKGDVLELKAQAANEKSQLVSYANLEKEARVNLKQAMNVQLDTLIITKPENIDADELYATLNPINQIYQTAIGHLPEVKAAEASIMANKEAIDIAKADYYPSLYLGASVSSRYNDAAVDFSNIGNKYTFGEQVQDYLSANVGLSLSIPIFNKFRTKYNVDNARINLEIAKRDEALTLQNIYKQIERAMNDSRAAYENFRAAKESLSANQESFKYAEQRFNSGLINSVDYNLAKTNLAKAQVDLLNARYELIFKVKILDFYMGKELKL</sequence>
<gene>
    <name evidence="9" type="primary">ttgC</name>
    <name evidence="9" type="ORF">L21SP5_01754</name>
</gene>
<name>A0A0S2HZC7_9BACT</name>
<comment type="similarity">
    <text evidence="2">Belongs to the outer membrane factor (OMF) (TC 1.B.17) family.</text>
</comment>